<feature type="compositionally biased region" description="Polar residues" evidence="1">
    <location>
        <begin position="54"/>
        <end position="67"/>
    </location>
</feature>
<dbReference type="RefSeq" id="XP_051364964.1">
    <property type="nucleotide sequence ID" value="XM_051503331.1"/>
</dbReference>
<proteinExistence type="predicted"/>
<protein>
    <submittedName>
        <fullName evidence="2">Uncharacterized protein</fullName>
    </submittedName>
</protein>
<evidence type="ECO:0000313" key="3">
    <source>
        <dbReference type="Proteomes" id="UP001055219"/>
    </source>
</evidence>
<feature type="region of interest" description="Disordered" evidence="1">
    <location>
        <begin position="1"/>
        <end position="41"/>
    </location>
</feature>
<feature type="compositionally biased region" description="Basic and acidic residues" evidence="1">
    <location>
        <begin position="193"/>
        <end position="212"/>
    </location>
</feature>
<dbReference type="Proteomes" id="UP001055219">
    <property type="component" value="Unassembled WGS sequence"/>
</dbReference>
<evidence type="ECO:0000313" key="2">
    <source>
        <dbReference type="EMBL" id="KAI6784108.1"/>
    </source>
</evidence>
<dbReference type="EMBL" id="JAGIXG020000005">
    <property type="protein sequence ID" value="KAI6784108.1"/>
    <property type="molecule type" value="Genomic_DNA"/>
</dbReference>
<feature type="compositionally biased region" description="Basic and acidic residues" evidence="1">
    <location>
        <begin position="1"/>
        <end position="10"/>
    </location>
</feature>
<feature type="region of interest" description="Disordered" evidence="1">
    <location>
        <begin position="362"/>
        <end position="461"/>
    </location>
</feature>
<keyword evidence="3" id="KW-1185">Reference proteome</keyword>
<feature type="region of interest" description="Disordered" evidence="1">
    <location>
        <begin position="173"/>
        <end position="269"/>
    </location>
</feature>
<sequence length="461" mass="50240">MHMQHQDLKRTTKAASTRYHRGLLGRSHEESEHDHDRKSIRLHIGDKSLRWSRKGNTVRSVDSQQDGLCSVREDDLEPRHSSPLSEVALNSLGTLAPTDSTSRSQARNSTPTQYFSRDLEAGDGGTFHYNITSVPKLVHPQPRKEKTRLIQPCSSEAGTDVASSIIADAGASRAGGFGSSNEDQHWGSSLGLFDKDKREPQNSTCIRDDRRGPTSPGMRQAEQASPSVSRLTKEFQDKSVNSPLAPRAEALLGSKGFKSEPEKSAGGMPMADPLGTTPPRNMPLPCVEAPVSADEEERIWQNYLLDDVDMFRVKHQAQEEALACTGRGLMRSPTGQDPHHLALPALTTTTGSTTASQTASIASACPTDAATSASVELEPPPPPPRANQSTTRQPVFFKKQERPRLPKAPARCVGRLSSMEGPSHIISQPFGRPVKRGRGKALDGWADTERQNDSGTASRRR</sequence>
<accession>A0A9P9Y5T3</accession>
<comment type="caution">
    <text evidence="2">The sequence shown here is derived from an EMBL/GenBank/DDBJ whole genome shotgun (WGS) entry which is preliminary data.</text>
</comment>
<reference evidence="2" key="1">
    <citation type="journal article" date="2021" name="J Fungi (Basel)">
        <title>Genomic and Metabolomic Analyses of the Marine Fungus Emericellopsis cladophorae: Insights into Saltwater Adaptability Mechanisms and Its Biosynthetic Potential.</title>
        <authorList>
            <person name="Goncalves M.F.M."/>
            <person name="Hilario S."/>
            <person name="Van de Peer Y."/>
            <person name="Esteves A.C."/>
            <person name="Alves A."/>
        </authorList>
    </citation>
    <scope>NUCLEOTIDE SEQUENCE</scope>
    <source>
        <strain evidence="2">MUM 19.33</strain>
    </source>
</reference>
<feature type="compositionally biased region" description="Basic and acidic residues" evidence="1">
    <location>
        <begin position="26"/>
        <end position="41"/>
    </location>
</feature>
<feature type="compositionally biased region" description="Basic and acidic residues" evidence="1">
    <location>
        <begin position="71"/>
        <end position="80"/>
    </location>
</feature>
<gene>
    <name evidence="2" type="ORF">J7T54_004654</name>
</gene>
<reference evidence="2" key="2">
    <citation type="submission" date="2022-07" db="EMBL/GenBank/DDBJ databases">
        <authorList>
            <person name="Goncalves M.F.M."/>
            <person name="Hilario S."/>
            <person name="Van De Peer Y."/>
            <person name="Esteves A.C."/>
            <person name="Alves A."/>
        </authorList>
    </citation>
    <scope>NUCLEOTIDE SEQUENCE</scope>
    <source>
        <strain evidence="2">MUM 19.33</strain>
    </source>
</reference>
<dbReference type="OrthoDB" id="5426563at2759"/>
<dbReference type="GeneID" id="75831140"/>
<feature type="compositionally biased region" description="Polar residues" evidence="1">
    <location>
        <begin position="91"/>
        <end position="115"/>
    </location>
</feature>
<name>A0A9P9Y5T3_9HYPO</name>
<evidence type="ECO:0000256" key="1">
    <source>
        <dbReference type="SAM" id="MobiDB-lite"/>
    </source>
</evidence>
<dbReference type="AlphaFoldDB" id="A0A9P9Y5T3"/>
<feature type="region of interest" description="Disordered" evidence="1">
    <location>
        <begin position="54"/>
        <end position="115"/>
    </location>
</feature>
<organism evidence="2 3">
    <name type="scientific">Emericellopsis cladophorae</name>
    <dbReference type="NCBI Taxonomy" id="2686198"/>
    <lineage>
        <taxon>Eukaryota</taxon>
        <taxon>Fungi</taxon>
        <taxon>Dikarya</taxon>
        <taxon>Ascomycota</taxon>
        <taxon>Pezizomycotina</taxon>
        <taxon>Sordariomycetes</taxon>
        <taxon>Hypocreomycetidae</taxon>
        <taxon>Hypocreales</taxon>
        <taxon>Bionectriaceae</taxon>
        <taxon>Emericellopsis</taxon>
    </lineage>
</organism>